<dbReference type="AlphaFoldDB" id="A0A8J3GHS6"/>
<feature type="transmembrane region" description="Helical" evidence="1">
    <location>
        <begin position="92"/>
        <end position="114"/>
    </location>
</feature>
<reference evidence="3" key="1">
    <citation type="journal article" date="2014" name="Int. J. Syst. Evol. Microbiol.">
        <title>Complete genome sequence of Corynebacterium casei LMG S-19264T (=DSM 44701T), isolated from a smear-ripened cheese.</title>
        <authorList>
            <consortium name="US DOE Joint Genome Institute (JGI-PGF)"/>
            <person name="Walter F."/>
            <person name="Albersmeier A."/>
            <person name="Kalinowski J."/>
            <person name="Ruckert C."/>
        </authorList>
    </citation>
    <scope>NUCLEOTIDE SEQUENCE</scope>
    <source>
        <strain evidence="3">KCTC 42097</strain>
    </source>
</reference>
<feature type="transmembrane region" description="Helical" evidence="1">
    <location>
        <begin position="58"/>
        <end position="80"/>
    </location>
</feature>
<reference evidence="3" key="2">
    <citation type="submission" date="2020-09" db="EMBL/GenBank/DDBJ databases">
        <authorList>
            <person name="Sun Q."/>
            <person name="Kim S."/>
        </authorList>
    </citation>
    <scope>NUCLEOTIDE SEQUENCE</scope>
    <source>
        <strain evidence="3">KCTC 42097</strain>
    </source>
</reference>
<accession>A0A8J3GHS6</accession>
<dbReference type="SUPFAM" id="SSF81324">
    <property type="entry name" value="Voltage-gated potassium channels"/>
    <property type="match status" value="1"/>
</dbReference>
<feature type="domain" description="Potassium channel" evidence="2">
    <location>
        <begin position="151"/>
        <end position="223"/>
    </location>
</feature>
<protein>
    <submittedName>
        <fullName evidence="3">Ion transporter</fullName>
    </submittedName>
</protein>
<name>A0A8J3GHS6_9HYPH</name>
<evidence type="ECO:0000256" key="1">
    <source>
        <dbReference type="SAM" id="Phobius"/>
    </source>
</evidence>
<dbReference type="Pfam" id="PF07885">
    <property type="entry name" value="Ion_trans_2"/>
    <property type="match status" value="1"/>
</dbReference>
<gene>
    <name evidence="3" type="ORF">GCM10010136_12600</name>
</gene>
<evidence type="ECO:0000313" key="4">
    <source>
        <dbReference type="Proteomes" id="UP000641137"/>
    </source>
</evidence>
<keyword evidence="1" id="KW-0472">Membrane</keyword>
<evidence type="ECO:0000313" key="3">
    <source>
        <dbReference type="EMBL" id="GHC67975.1"/>
    </source>
</evidence>
<feature type="transmembrane region" description="Helical" evidence="1">
    <location>
        <begin position="206"/>
        <end position="224"/>
    </location>
</feature>
<dbReference type="EMBL" id="BMZO01000003">
    <property type="protein sequence ID" value="GHC67975.1"/>
    <property type="molecule type" value="Genomic_DNA"/>
</dbReference>
<dbReference type="Proteomes" id="UP000641137">
    <property type="component" value="Unassembled WGS sequence"/>
</dbReference>
<organism evidence="3 4">
    <name type="scientific">Limoniibacter endophyticus</name>
    <dbReference type="NCBI Taxonomy" id="1565040"/>
    <lineage>
        <taxon>Bacteria</taxon>
        <taxon>Pseudomonadati</taxon>
        <taxon>Pseudomonadota</taxon>
        <taxon>Alphaproteobacteria</taxon>
        <taxon>Hyphomicrobiales</taxon>
        <taxon>Bartonellaceae</taxon>
        <taxon>Limoniibacter</taxon>
    </lineage>
</organism>
<keyword evidence="1" id="KW-1133">Transmembrane helix</keyword>
<dbReference type="GO" id="GO:0005249">
    <property type="term" value="F:voltage-gated potassium channel activity"/>
    <property type="evidence" value="ECO:0007669"/>
    <property type="project" value="InterPro"/>
</dbReference>
<sequence>MVRPDDGREESALRLKLRQLYHGTTPAAQRFQLAILIVDIAIIAFFVVSPVLRDMKSFLWIDYSVAALLTLDIVARIYVASDPMKRLRQLPFLVDIFILVTLLFPESFANWGFLRILRLWTLSYTGMLWRPLERNGLAEWRDTARAVTNLVTFLLVVSGFVYTSFFRSNPGFEGYIDALYVTVATVTTTGFGDIVLPGIWGKTIAIITMLVGISLFVRLAQALFRPTKVFFPCPRCALQRHDPDAVHCKACGELLKIPDYGDS</sequence>
<dbReference type="InterPro" id="IPR013099">
    <property type="entry name" value="K_chnl_dom"/>
</dbReference>
<proteinExistence type="predicted"/>
<feature type="transmembrane region" description="Helical" evidence="1">
    <location>
        <begin position="33"/>
        <end position="52"/>
    </location>
</feature>
<feature type="transmembrane region" description="Helical" evidence="1">
    <location>
        <begin position="146"/>
        <end position="166"/>
    </location>
</feature>
<dbReference type="GO" id="GO:0016020">
    <property type="term" value="C:membrane"/>
    <property type="evidence" value="ECO:0007669"/>
    <property type="project" value="InterPro"/>
</dbReference>
<dbReference type="PRINTS" id="PR01463">
    <property type="entry name" value="EAGCHANLFMLY"/>
</dbReference>
<dbReference type="Gene3D" id="1.10.287.70">
    <property type="match status" value="1"/>
</dbReference>
<evidence type="ECO:0000259" key="2">
    <source>
        <dbReference type="Pfam" id="PF07885"/>
    </source>
</evidence>
<comment type="caution">
    <text evidence="3">The sequence shown here is derived from an EMBL/GenBank/DDBJ whole genome shotgun (WGS) entry which is preliminary data.</text>
</comment>
<keyword evidence="4" id="KW-1185">Reference proteome</keyword>
<dbReference type="InterPro" id="IPR003938">
    <property type="entry name" value="K_chnl_volt-dep_EAG/ELK/ERG"/>
</dbReference>
<keyword evidence="1" id="KW-0812">Transmembrane</keyword>
<dbReference type="RefSeq" id="WP_189488973.1">
    <property type="nucleotide sequence ID" value="NZ_BMZO01000003.1"/>
</dbReference>